<accession>A0A5C5FUB0</accession>
<evidence type="ECO:0000256" key="1">
    <source>
        <dbReference type="SAM" id="SignalP"/>
    </source>
</evidence>
<dbReference type="EMBL" id="SOZI01000100">
    <property type="protein sequence ID" value="TNY19321.1"/>
    <property type="molecule type" value="Genomic_DNA"/>
</dbReference>
<dbReference type="AlphaFoldDB" id="A0A5C5FUB0"/>
<gene>
    <name evidence="2" type="ORF">DMC30DRAFT_418033</name>
</gene>
<keyword evidence="1" id="KW-0732">Signal</keyword>
<organism evidence="2 3">
    <name type="scientific">Rhodotorula diobovata</name>
    <dbReference type="NCBI Taxonomy" id="5288"/>
    <lineage>
        <taxon>Eukaryota</taxon>
        <taxon>Fungi</taxon>
        <taxon>Dikarya</taxon>
        <taxon>Basidiomycota</taxon>
        <taxon>Pucciniomycotina</taxon>
        <taxon>Microbotryomycetes</taxon>
        <taxon>Sporidiobolales</taxon>
        <taxon>Sporidiobolaceae</taxon>
        <taxon>Rhodotorula</taxon>
    </lineage>
</organism>
<feature type="non-terminal residue" evidence="2">
    <location>
        <position position="1"/>
    </location>
</feature>
<proteinExistence type="predicted"/>
<sequence>IFAEVIGLYGLIVALILNTKASNGVQELKEVAADVARAEPSSTLRAKYEQVRQAWERRPPRGDSLPGDILLAAFRQRVDTEAGPAGGTVPHSLGVRRRGSVVAPMWYRARYIYFGAPVAPARA</sequence>
<reference evidence="2 3" key="1">
    <citation type="submission" date="2019-03" db="EMBL/GenBank/DDBJ databases">
        <title>Rhodosporidium diobovatum UCD-FST 08-225 genome sequencing, assembly, and annotation.</title>
        <authorList>
            <person name="Fakankun I.U."/>
            <person name="Fristensky B."/>
            <person name="Levin D.B."/>
        </authorList>
    </citation>
    <scope>NUCLEOTIDE SEQUENCE [LARGE SCALE GENOMIC DNA]</scope>
    <source>
        <strain evidence="2 3">UCD-FST 08-225</strain>
    </source>
</reference>
<evidence type="ECO:0000313" key="3">
    <source>
        <dbReference type="Proteomes" id="UP000311382"/>
    </source>
</evidence>
<dbReference type="InterPro" id="IPR035921">
    <property type="entry name" value="F/V-ATP_Csub_sf"/>
</dbReference>
<name>A0A5C5FUB0_9BASI</name>
<dbReference type="Gene3D" id="1.20.120.610">
    <property type="entry name" value="lithium bound rotor ring of v- atpase"/>
    <property type="match status" value="1"/>
</dbReference>
<dbReference type="Proteomes" id="UP000311382">
    <property type="component" value="Unassembled WGS sequence"/>
</dbReference>
<dbReference type="OrthoDB" id="1744869at2759"/>
<keyword evidence="3" id="KW-1185">Reference proteome</keyword>
<evidence type="ECO:0000313" key="2">
    <source>
        <dbReference type="EMBL" id="TNY19321.1"/>
    </source>
</evidence>
<feature type="chain" id="PRO_5022906464" evidence="1">
    <location>
        <begin position="22"/>
        <end position="123"/>
    </location>
</feature>
<feature type="signal peptide" evidence="1">
    <location>
        <begin position="1"/>
        <end position="21"/>
    </location>
</feature>
<comment type="caution">
    <text evidence="2">The sequence shown here is derived from an EMBL/GenBank/DDBJ whole genome shotgun (WGS) entry which is preliminary data.</text>
</comment>
<protein>
    <submittedName>
        <fullName evidence="2">Uncharacterized protein</fullName>
    </submittedName>
</protein>